<dbReference type="Pfam" id="PF00462">
    <property type="entry name" value="Glutaredoxin"/>
    <property type="match status" value="1"/>
</dbReference>
<protein>
    <submittedName>
        <fullName evidence="2">Glutaredoxin family protein</fullName>
    </submittedName>
</protein>
<keyword evidence="3" id="KW-1185">Reference proteome</keyword>
<dbReference type="InterPro" id="IPR036249">
    <property type="entry name" value="Thioredoxin-like_sf"/>
</dbReference>
<dbReference type="Gene3D" id="3.40.30.10">
    <property type="entry name" value="Glutaredoxin"/>
    <property type="match status" value="1"/>
</dbReference>
<organism evidence="2 3">
    <name type="scientific">Aquariibacter albus</name>
    <dbReference type="NCBI Taxonomy" id="2759899"/>
    <lineage>
        <taxon>Bacteria</taxon>
        <taxon>Pseudomonadati</taxon>
        <taxon>Pseudomonadota</taxon>
        <taxon>Betaproteobacteria</taxon>
        <taxon>Burkholderiales</taxon>
        <taxon>Sphaerotilaceae</taxon>
        <taxon>Aquariibacter</taxon>
    </lineage>
</organism>
<comment type="caution">
    <text evidence="2">The sequence shown here is derived from an EMBL/GenBank/DDBJ whole genome shotgun (WGS) entry which is preliminary data.</text>
</comment>
<dbReference type="Proteomes" id="UP000586093">
    <property type="component" value="Unassembled WGS sequence"/>
</dbReference>
<dbReference type="InterPro" id="IPR002109">
    <property type="entry name" value="Glutaredoxin"/>
</dbReference>
<proteinExistence type="predicted"/>
<dbReference type="EMBL" id="JACIVI010000001">
    <property type="protein sequence ID" value="MBB1160680.1"/>
    <property type="molecule type" value="Genomic_DNA"/>
</dbReference>
<evidence type="ECO:0000313" key="3">
    <source>
        <dbReference type="Proteomes" id="UP000586093"/>
    </source>
</evidence>
<dbReference type="CDD" id="cd02976">
    <property type="entry name" value="NrdH"/>
    <property type="match status" value="1"/>
</dbReference>
<sequence>MTSAKAAARPGRRWREGLALALAAGVGWGASQFLGARQAEQARAELAAGVRPGEILMFSATWCGVCKQAHRWLQQAGVPYLACEIDVEPPCRERWQALGGGGTPLFLVKGQTVLGFRPERLAEALKDAGPAAR</sequence>
<dbReference type="RefSeq" id="WP_182660852.1">
    <property type="nucleotide sequence ID" value="NZ_JACIVI010000001.1"/>
</dbReference>
<feature type="domain" description="Glutaredoxin" evidence="1">
    <location>
        <begin position="55"/>
        <end position="110"/>
    </location>
</feature>
<name>A0A839HMS8_9BURK</name>
<accession>A0A839HMS8</accession>
<gene>
    <name evidence="2" type="ORF">H4F90_01625</name>
</gene>
<evidence type="ECO:0000259" key="1">
    <source>
        <dbReference type="Pfam" id="PF00462"/>
    </source>
</evidence>
<dbReference type="SUPFAM" id="SSF52833">
    <property type="entry name" value="Thioredoxin-like"/>
    <property type="match status" value="1"/>
</dbReference>
<evidence type="ECO:0000313" key="2">
    <source>
        <dbReference type="EMBL" id="MBB1160680.1"/>
    </source>
</evidence>
<reference evidence="2 3" key="1">
    <citation type="submission" date="2020-08" db="EMBL/GenBank/DDBJ databases">
        <title>Aquariorum lacteus gen. nov., sp. nov., a new member of the family Comamonadaceae, isolated from freshwater aquarium.</title>
        <authorList>
            <person name="Chun S.-J."/>
        </authorList>
    </citation>
    <scope>NUCLEOTIDE SEQUENCE [LARGE SCALE GENOMIC DNA]</scope>
    <source>
        <strain evidence="2 3">SJAQ100</strain>
    </source>
</reference>
<dbReference type="AlphaFoldDB" id="A0A839HMS8"/>